<dbReference type="GO" id="GO:0003723">
    <property type="term" value="F:RNA binding"/>
    <property type="evidence" value="ECO:0007669"/>
    <property type="project" value="InterPro"/>
</dbReference>
<comment type="subunit">
    <text evidence="5">Homodimer.</text>
</comment>
<dbReference type="Gene3D" id="3.40.1280.10">
    <property type="match status" value="1"/>
</dbReference>
<dbReference type="InterPro" id="IPR004384">
    <property type="entry name" value="RNA_MeTrfase_TrmJ/LasT"/>
</dbReference>
<dbReference type="InterPro" id="IPR029026">
    <property type="entry name" value="tRNA_m1G_MTases_N"/>
</dbReference>
<evidence type="ECO:0000256" key="1">
    <source>
        <dbReference type="ARBA" id="ARBA00007228"/>
    </source>
</evidence>
<evidence type="ECO:0000256" key="3">
    <source>
        <dbReference type="ARBA" id="ARBA00022679"/>
    </source>
</evidence>
<comment type="function">
    <text evidence="5">Catalyzes the formation of 2'O-methylated cytidine (Cm32) or 2'O-methylated uridine (Um32) at position 32 in tRNA.</text>
</comment>
<dbReference type="KEGG" id="oxy:HCG48_02800"/>
<dbReference type="PANTHER" id="PTHR42786">
    <property type="entry name" value="TRNA/RRNA METHYLTRANSFERASE"/>
    <property type="match status" value="1"/>
</dbReference>
<evidence type="ECO:0000256" key="5">
    <source>
        <dbReference type="RuleBase" id="RU362024"/>
    </source>
</evidence>
<feature type="domain" description="tRNA/rRNA methyltransferase SpoU type" evidence="7">
    <location>
        <begin position="6"/>
        <end position="152"/>
    </location>
</feature>
<dbReference type="GO" id="GO:0005829">
    <property type="term" value="C:cytosol"/>
    <property type="evidence" value="ECO:0007669"/>
    <property type="project" value="TreeGrafter"/>
</dbReference>
<reference evidence="8 9" key="1">
    <citation type="submission" date="2020-04" db="EMBL/GenBank/DDBJ databases">
        <authorList>
            <person name="Basu S."/>
            <person name="Maruthanayagam V."/>
            <person name="Chakraborty S."/>
            <person name="Pramanik A."/>
            <person name="Mukherjee J."/>
            <person name="Brink B."/>
        </authorList>
    </citation>
    <scope>NUCLEOTIDE SEQUENCE [LARGE SCALE GENOMIC DNA]</scope>
    <source>
        <strain evidence="8 9">AP17</strain>
    </source>
</reference>
<comment type="similarity">
    <text evidence="1">Belongs to the class IV-like SAM-binding methyltransferase superfamily. RNA methyltransferase TrmH family.</text>
</comment>
<dbReference type="NCBIfam" id="TIGR00050">
    <property type="entry name" value="rRNA_methyl_1"/>
    <property type="match status" value="1"/>
</dbReference>
<comment type="catalytic activity">
    <reaction evidence="5">
        <text>cytidine(32) in tRNA + S-adenosyl-L-methionine = 2'-O-methylcytidine(32) in tRNA + S-adenosyl-L-homocysteine + H(+)</text>
        <dbReference type="Rhea" id="RHEA:42932"/>
        <dbReference type="Rhea" id="RHEA-COMP:10288"/>
        <dbReference type="Rhea" id="RHEA-COMP:10289"/>
        <dbReference type="ChEBI" id="CHEBI:15378"/>
        <dbReference type="ChEBI" id="CHEBI:57856"/>
        <dbReference type="ChEBI" id="CHEBI:59789"/>
        <dbReference type="ChEBI" id="CHEBI:74495"/>
        <dbReference type="ChEBI" id="CHEBI:82748"/>
        <dbReference type="EC" id="2.1.1.200"/>
    </reaction>
</comment>
<feature type="region of interest" description="Disordered" evidence="6">
    <location>
        <begin position="250"/>
        <end position="290"/>
    </location>
</feature>
<dbReference type="SUPFAM" id="SSF75217">
    <property type="entry name" value="alpha/beta knot"/>
    <property type="match status" value="1"/>
</dbReference>
<proteinExistence type="inferred from homology"/>
<dbReference type="PANTHER" id="PTHR42786:SF2">
    <property type="entry name" value="TRNA (CYTIDINE_URIDINE-2'-O-)-METHYLTRANSFERASE TRMJ"/>
    <property type="match status" value="1"/>
</dbReference>
<evidence type="ECO:0000256" key="6">
    <source>
        <dbReference type="SAM" id="MobiDB-lite"/>
    </source>
</evidence>
<dbReference type="GO" id="GO:0002128">
    <property type="term" value="P:tRNA nucleoside ribose methylation"/>
    <property type="evidence" value="ECO:0007669"/>
    <property type="project" value="TreeGrafter"/>
</dbReference>
<keyword evidence="5" id="KW-0819">tRNA processing</keyword>
<feature type="compositionally biased region" description="Polar residues" evidence="6">
    <location>
        <begin position="252"/>
        <end position="267"/>
    </location>
</feature>
<gene>
    <name evidence="5" type="primary">trmJ</name>
    <name evidence="8" type="ORF">HCG48_02800</name>
</gene>
<dbReference type="EC" id="2.1.1.200" evidence="5"/>
<name>A0A6H1TSR8_9CYAN</name>
<dbReference type="PIRSF" id="PIRSF004808">
    <property type="entry name" value="LasT"/>
    <property type="match status" value="1"/>
</dbReference>
<organism evidence="8 9">
    <name type="scientific">Oxynema aestuarii AP17</name>
    <dbReference type="NCBI Taxonomy" id="2064643"/>
    <lineage>
        <taxon>Bacteria</taxon>
        <taxon>Bacillati</taxon>
        <taxon>Cyanobacteriota</taxon>
        <taxon>Cyanophyceae</taxon>
        <taxon>Oscillatoriophycideae</taxon>
        <taxon>Oscillatoriales</taxon>
        <taxon>Oscillatoriaceae</taxon>
        <taxon>Oxynema</taxon>
        <taxon>Oxynema aestuarii</taxon>
    </lineage>
</organism>
<protein>
    <recommendedName>
        <fullName evidence="5">tRNA (cytidine/uridine-2'-O-)-methyltransferase TrmJ</fullName>
        <ecNumber evidence="5">2.1.1.200</ecNumber>
    </recommendedName>
    <alternativeName>
        <fullName evidence="5">tRNA (cytidine(32)/uridine(32)-2'-O)-methyltransferase</fullName>
    </alternativeName>
    <alternativeName>
        <fullName evidence="5">tRNA Cm32/Um32 methyltransferase</fullName>
    </alternativeName>
</protein>
<dbReference type="GO" id="GO:0160206">
    <property type="term" value="F:tRNA (cytidine(32)/uridine(32)-2'-O)-methyltransferase activity"/>
    <property type="evidence" value="ECO:0007669"/>
    <property type="project" value="UniProtKB-EC"/>
</dbReference>
<keyword evidence="4 5" id="KW-0949">S-adenosyl-L-methionine</keyword>
<keyword evidence="2 5" id="KW-0489">Methyltransferase</keyword>
<evidence type="ECO:0000259" key="7">
    <source>
        <dbReference type="Pfam" id="PF00588"/>
    </source>
</evidence>
<evidence type="ECO:0000313" key="9">
    <source>
        <dbReference type="Proteomes" id="UP000500857"/>
    </source>
</evidence>
<evidence type="ECO:0000313" key="8">
    <source>
        <dbReference type="EMBL" id="QIZ69642.1"/>
    </source>
</evidence>
<evidence type="ECO:0000256" key="4">
    <source>
        <dbReference type="ARBA" id="ARBA00022691"/>
    </source>
</evidence>
<dbReference type="Pfam" id="PF00588">
    <property type="entry name" value="SpoU_methylase"/>
    <property type="match status" value="1"/>
</dbReference>
<dbReference type="RefSeq" id="WP_168567799.1">
    <property type="nucleotide sequence ID" value="NZ_CP051167.1"/>
</dbReference>
<keyword evidence="9" id="KW-1185">Reference proteome</keyword>
<dbReference type="Proteomes" id="UP000500857">
    <property type="component" value="Chromosome"/>
</dbReference>
<keyword evidence="3 8" id="KW-0808">Transferase</keyword>
<comment type="catalytic activity">
    <reaction evidence="5">
        <text>uridine(32) in tRNA + S-adenosyl-L-methionine = 2'-O-methyluridine(32) in tRNA + S-adenosyl-L-homocysteine + H(+)</text>
        <dbReference type="Rhea" id="RHEA:42936"/>
        <dbReference type="Rhea" id="RHEA-COMP:10107"/>
        <dbReference type="Rhea" id="RHEA-COMP:10290"/>
        <dbReference type="ChEBI" id="CHEBI:15378"/>
        <dbReference type="ChEBI" id="CHEBI:57856"/>
        <dbReference type="ChEBI" id="CHEBI:59789"/>
        <dbReference type="ChEBI" id="CHEBI:65315"/>
        <dbReference type="ChEBI" id="CHEBI:74478"/>
        <dbReference type="EC" id="2.1.1.200"/>
    </reaction>
</comment>
<comment type="subcellular location">
    <subcellularLocation>
        <location evidence="5">Cytoplasm</location>
    </subcellularLocation>
</comment>
<dbReference type="AlphaFoldDB" id="A0A6H1TSR8"/>
<dbReference type="InterPro" id="IPR029028">
    <property type="entry name" value="Alpha/beta_knot_MTases"/>
</dbReference>
<dbReference type="CDD" id="cd18093">
    <property type="entry name" value="SpoU-like_TrmJ"/>
    <property type="match status" value="1"/>
</dbReference>
<evidence type="ECO:0000256" key="2">
    <source>
        <dbReference type="ARBA" id="ARBA00022603"/>
    </source>
</evidence>
<keyword evidence="5" id="KW-0963">Cytoplasm</keyword>
<accession>A0A6H1TSR8</accession>
<dbReference type="Gene3D" id="1.10.8.590">
    <property type="match status" value="1"/>
</dbReference>
<dbReference type="InterPro" id="IPR001537">
    <property type="entry name" value="SpoU_MeTrfase"/>
</dbReference>
<dbReference type="EMBL" id="CP051167">
    <property type="protein sequence ID" value="QIZ69642.1"/>
    <property type="molecule type" value="Genomic_DNA"/>
</dbReference>
<sequence>MGLENIRIVLVQPAGPLNVGSIARIMKNMGLSQLILVDPQCDRLDPEAVKMSVHAVDILENARQVPSLRDALAGCHKAIATTGRSRSLPTNLEHPRLALPWLLDTPSALIFGPEDRGLNNAELKYAQRFVQIPSSDAYSSLNLAQAVGVCAYELYQSECGIERSPAPTTQIEAPPDSVPVPIDQLEEYYRHLEALLLDIGYLYPHTAERRMEKFRRLYNRARLDRNEVAMLRGILRQVEWAIAQNRRVGGTLKTSQDSPEGSSSLDEPSSHRNRVCEASPQENRGARDPE</sequence>